<feature type="transmembrane region" description="Helical" evidence="6">
    <location>
        <begin position="130"/>
        <end position="148"/>
    </location>
</feature>
<evidence type="ECO:0000256" key="5">
    <source>
        <dbReference type="ARBA" id="ARBA00023136"/>
    </source>
</evidence>
<comment type="subcellular location">
    <subcellularLocation>
        <location evidence="1">Cell membrane</location>
        <topology evidence="1">Multi-pass membrane protein</topology>
    </subcellularLocation>
</comment>
<reference evidence="7 8" key="1">
    <citation type="submission" date="2019-01" db="EMBL/GenBank/DDBJ databases">
        <title>Weissella sp. nov., a novel lactic acid bacterium isolated from animal feces.</title>
        <authorList>
            <person name="Wang L.-T."/>
        </authorList>
    </citation>
    <scope>NUCLEOTIDE SEQUENCE [LARGE SCALE GENOMIC DNA]</scope>
    <source>
        <strain evidence="7 8">8H-2</strain>
    </source>
</reference>
<dbReference type="PANTHER" id="PTHR32196:SF69">
    <property type="entry name" value="BRANCHED-CHAIN AMINO ACID TRANSPORT SYSTEM, PERMEASE PROTEIN"/>
    <property type="match status" value="1"/>
</dbReference>
<comment type="caution">
    <text evidence="7">The sequence shown here is derived from an EMBL/GenBank/DDBJ whole genome shotgun (WGS) entry which is preliminary data.</text>
</comment>
<dbReference type="EMBL" id="SDGZ01000023">
    <property type="protein sequence ID" value="TYC48155.1"/>
    <property type="molecule type" value="Genomic_DNA"/>
</dbReference>
<feature type="transmembrane region" description="Helical" evidence="6">
    <location>
        <begin position="54"/>
        <end position="75"/>
    </location>
</feature>
<gene>
    <name evidence="7" type="ORF">ESZ50_09240</name>
</gene>
<dbReference type="RefSeq" id="WP_148623298.1">
    <property type="nucleotide sequence ID" value="NZ_SDGZ01000023.1"/>
</dbReference>
<dbReference type="AlphaFoldDB" id="A0A6C2C4A1"/>
<evidence type="ECO:0000256" key="1">
    <source>
        <dbReference type="ARBA" id="ARBA00004651"/>
    </source>
</evidence>
<dbReference type="CDD" id="cd06574">
    <property type="entry name" value="TM_PBP1_branched-chain-AA_like"/>
    <property type="match status" value="1"/>
</dbReference>
<feature type="transmembrane region" description="Helical" evidence="6">
    <location>
        <begin position="261"/>
        <end position="279"/>
    </location>
</feature>
<dbReference type="Proteomes" id="UP000371977">
    <property type="component" value="Unassembled WGS sequence"/>
</dbReference>
<feature type="transmembrane region" description="Helical" evidence="6">
    <location>
        <begin position="230"/>
        <end position="255"/>
    </location>
</feature>
<dbReference type="GO" id="GO:0005886">
    <property type="term" value="C:plasma membrane"/>
    <property type="evidence" value="ECO:0007669"/>
    <property type="project" value="UniProtKB-SubCell"/>
</dbReference>
<keyword evidence="5 6" id="KW-0472">Membrane</keyword>
<keyword evidence="2" id="KW-1003">Cell membrane</keyword>
<dbReference type="PANTHER" id="PTHR32196">
    <property type="entry name" value="ABC TRANSPORTER PERMEASE PROTEIN YPHD-RELATED-RELATED"/>
    <property type="match status" value="1"/>
</dbReference>
<sequence length="296" mass="31357">MLINSIGQGLLWTPLVLGVYITFRILDIPDLTTEGSFPLGAAVTISAQLSGQQVLVALLLGFLTGTIAGIITGILNTKLHIPALLAGILTLTGLYSINMHIMGRANLALIDQKTLIDLIPVIGSDDVRTIVVTLPIVCGVLGLLYIFFSTRLGLDLRVVGNNRIMSVTNGIRADRMTILGYAISNGLIALSGGLIAQGNGFADINMGVGTIVIGLASVLLGEIMVASRKIVWQLVSMAIGAIIYRTILAGAMNIGISPDDLKIFSALILVVVIVAPMIGEKLKQKYRLAAYLKQQK</sequence>
<dbReference type="InterPro" id="IPR001851">
    <property type="entry name" value="ABC_transp_permease"/>
</dbReference>
<organism evidence="7 8">
    <name type="scientific">Weissella muntiaci</name>
    <dbReference type="NCBI Taxonomy" id="2508881"/>
    <lineage>
        <taxon>Bacteria</taxon>
        <taxon>Bacillati</taxon>
        <taxon>Bacillota</taxon>
        <taxon>Bacilli</taxon>
        <taxon>Lactobacillales</taxon>
        <taxon>Lactobacillaceae</taxon>
        <taxon>Weissella</taxon>
    </lineage>
</organism>
<keyword evidence="3 6" id="KW-0812">Transmembrane</keyword>
<keyword evidence="8" id="KW-1185">Reference proteome</keyword>
<feature type="transmembrane region" description="Helical" evidence="6">
    <location>
        <begin position="178"/>
        <end position="198"/>
    </location>
</feature>
<accession>A0A6C2C4A1</accession>
<keyword evidence="4 6" id="KW-1133">Transmembrane helix</keyword>
<feature type="transmembrane region" description="Helical" evidence="6">
    <location>
        <begin position="82"/>
        <end position="101"/>
    </location>
</feature>
<dbReference type="GO" id="GO:0022857">
    <property type="term" value="F:transmembrane transporter activity"/>
    <property type="evidence" value="ECO:0007669"/>
    <property type="project" value="InterPro"/>
</dbReference>
<feature type="transmembrane region" description="Helical" evidence="6">
    <location>
        <begin position="9"/>
        <end position="26"/>
    </location>
</feature>
<protein>
    <submittedName>
        <fullName evidence="7">ABC transporter permease</fullName>
    </submittedName>
</protein>
<evidence type="ECO:0000256" key="3">
    <source>
        <dbReference type="ARBA" id="ARBA00022692"/>
    </source>
</evidence>
<proteinExistence type="predicted"/>
<dbReference type="OrthoDB" id="9778389at2"/>
<evidence type="ECO:0000313" key="7">
    <source>
        <dbReference type="EMBL" id="TYC48155.1"/>
    </source>
</evidence>
<evidence type="ECO:0000256" key="2">
    <source>
        <dbReference type="ARBA" id="ARBA00022475"/>
    </source>
</evidence>
<feature type="transmembrane region" description="Helical" evidence="6">
    <location>
        <begin position="204"/>
        <end position="223"/>
    </location>
</feature>
<dbReference type="Pfam" id="PF02653">
    <property type="entry name" value="BPD_transp_2"/>
    <property type="match status" value="1"/>
</dbReference>
<name>A0A6C2C4A1_9LACO</name>
<evidence type="ECO:0000313" key="8">
    <source>
        <dbReference type="Proteomes" id="UP000371977"/>
    </source>
</evidence>
<evidence type="ECO:0000256" key="6">
    <source>
        <dbReference type="SAM" id="Phobius"/>
    </source>
</evidence>
<evidence type="ECO:0000256" key="4">
    <source>
        <dbReference type="ARBA" id="ARBA00022989"/>
    </source>
</evidence>